<evidence type="ECO:0000256" key="6">
    <source>
        <dbReference type="ARBA" id="ARBA00022827"/>
    </source>
</evidence>
<dbReference type="InterPro" id="IPR036188">
    <property type="entry name" value="FAD/NAD-bd_sf"/>
</dbReference>
<dbReference type="Gene3D" id="3.50.50.60">
    <property type="entry name" value="FAD/NAD(P)-binding domain"/>
    <property type="match status" value="1"/>
</dbReference>
<organism evidence="12 13">
    <name type="scientific">Cronartium quercuum f. sp. fusiforme G11</name>
    <dbReference type="NCBI Taxonomy" id="708437"/>
    <lineage>
        <taxon>Eukaryota</taxon>
        <taxon>Fungi</taxon>
        <taxon>Dikarya</taxon>
        <taxon>Basidiomycota</taxon>
        <taxon>Pucciniomycotina</taxon>
        <taxon>Pucciniomycetes</taxon>
        <taxon>Pucciniales</taxon>
        <taxon>Coleosporiaceae</taxon>
        <taxon>Cronartium</taxon>
    </lineage>
</organism>
<dbReference type="InterPro" id="IPR025700">
    <property type="entry name" value="Lys/Orn_oxygenase"/>
</dbReference>
<evidence type="ECO:0000256" key="2">
    <source>
        <dbReference type="ARBA" id="ARBA00004924"/>
    </source>
</evidence>
<dbReference type="Pfam" id="PF13434">
    <property type="entry name" value="Lys_Orn_oxgnase"/>
    <property type="match status" value="1"/>
</dbReference>
<dbReference type="Proteomes" id="UP000886653">
    <property type="component" value="Unassembled WGS sequence"/>
</dbReference>
<dbReference type="GO" id="GO:0016491">
    <property type="term" value="F:oxidoreductase activity"/>
    <property type="evidence" value="ECO:0007669"/>
    <property type="project" value="UniProtKB-KW"/>
</dbReference>
<sequence length="177" mass="19792">MKNDPNHSRPPVTPPAIEHKNRRKQCIGPVESALDADLNGIKNGRELILDESKSTNYGVVNPEKLEMLYETIYAQKVEEQTQSSITGIQNQDPSKINIINHSIIRQVDECLNAITENVITHQTFKKSYDLLILGTGYNRQSWKDILFGNSSTFSEIFSNQNSAPDSIITTTIDGSNS</sequence>
<evidence type="ECO:0000256" key="8">
    <source>
        <dbReference type="ARBA" id="ARBA00023002"/>
    </source>
</evidence>
<evidence type="ECO:0000256" key="1">
    <source>
        <dbReference type="ARBA" id="ARBA00001974"/>
    </source>
</evidence>
<evidence type="ECO:0000256" key="4">
    <source>
        <dbReference type="ARBA" id="ARBA00012881"/>
    </source>
</evidence>
<reference evidence="12" key="1">
    <citation type="submission" date="2013-11" db="EMBL/GenBank/DDBJ databases">
        <title>Genome sequence of the fusiform rust pathogen reveals effectors for host alternation and coevolution with pine.</title>
        <authorList>
            <consortium name="DOE Joint Genome Institute"/>
            <person name="Smith K."/>
            <person name="Pendleton A."/>
            <person name="Kubisiak T."/>
            <person name="Anderson C."/>
            <person name="Salamov A."/>
            <person name="Aerts A."/>
            <person name="Riley R."/>
            <person name="Clum A."/>
            <person name="Lindquist E."/>
            <person name="Ence D."/>
            <person name="Campbell M."/>
            <person name="Kronenberg Z."/>
            <person name="Feau N."/>
            <person name="Dhillon B."/>
            <person name="Hamelin R."/>
            <person name="Burleigh J."/>
            <person name="Smith J."/>
            <person name="Yandell M."/>
            <person name="Nelson C."/>
            <person name="Grigoriev I."/>
            <person name="Davis J."/>
        </authorList>
    </citation>
    <scope>NUCLEOTIDE SEQUENCE</scope>
    <source>
        <strain evidence="12">G11</strain>
    </source>
</reference>
<dbReference type="GO" id="GO:0006879">
    <property type="term" value="P:intracellular iron ion homeostasis"/>
    <property type="evidence" value="ECO:0007669"/>
    <property type="project" value="TreeGrafter"/>
</dbReference>
<protein>
    <recommendedName>
        <fullName evidence="4">L-ornithine N(5)-monooxygenase [NAD(P)H]</fullName>
        <ecNumber evidence="4">1.14.13.196</ecNumber>
    </recommendedName>
</protein>
<dbReference type="EC" id="1.14.13.196" evidence="4"/>
<evidence type="ECO:0000256" key="7">
    <source>
        <dbReference type="ARBA" id="ARBA00022857"/>
    </source>
</evidence>
<evidence type="ECO:0000256" key="3">
    <source>
        <dbReference type="ARBA" id="ARBA00007588"/>
    </source>
</evidence>
<comment type="catalytic activity">
    <reaction evidence="10">
        <text>L-ornithine + NADH + O2 = N(5)-hydroxy-L-ornithine + NAD(+) + H2O</text>
        <dbReference type="Rhea" id="RHEA:41512"/>
        <dbReference type="ChEBI" id="CHEBI:15377"/>
        <dbReference type="ChEBI" id="CHEBI:15379"/>
        <dbReference type="ChEBI" id="CHEBI:46911"/>
        <dbReference type="ChEBI" id="CHEBI:57540"/>
        <dbReference type="ChEBI" id="CHEBI:57945"/>
        <dbReference type="ChEBI" id="CHEBI:78275"/>
        <dbReference type="EC" id="1.14.13.196"/>
    </reaction>
</comment>
<feature type="region of interest" description="Disordered" evidence="11">
    <location>
        <begin position="1"/>
        <end position="23"/>
    </location>
</feature>
<evidence type="ECO:0000313" key="13">
    <source>
        <dbReference type="Proteomes" id="UP000886653"/>
    </source>
</evidence>
<keyword evidence="8" id="KW-0560">Oxidoreductase</keyword>
<keyword evidence="7" id="KW-0521">NADP</keyword>
<dbReference type="PANTHER" id="PTHR42802:SF1">
    <property type="entry name" value="L-ORNITHINE N(5)-MONOOXYGENASE"/>
    <property type="match status" value="1"/>
</dbReference>
<proteinExistence type="inferred from homology"/>
<evidence type="ECO:0000256" key="11">
    <source>
        <dbReference type="SAM" id="MobiDB-lite"/>
    </source>
</evidence>
<comment type="catalytic activity">
    <reaction evidence="9">
        <text>L-ornithine + NADPH + O2 = N(5)-hydroxy-L-ornithine + NADP(+) + H2O</text>
        <dbReference type="Rhea" id="RHEA:41508"/>
        <dbReference type="ChEBI" id="CHEBI:15377"/>
        <dbReference type="ChEBI" id="CHEBI:15379"/>
        <dbReference type="ChEBI" id="CHEBI:46911"/>
        <dbReference type="ChEBI" id="CHEBI:57783"/>
        <dbReference type="ChEBI" id="CHEBI:58349"/>
        <dbReference type="ChEBI" id="CHEBI:78275"/>
        <dbReference type="EC" id="1.14.13.196"/>
    </reaction>
</comment>
<accession>A0A9P6NHF8</accession>
<comment type="similarity">
    <text evidence="3">Belongs to the lysine N(6)-hydroxylase/L-ornithine N(5)-oxygenase family.</text>
</comment>
<gene>
    <name evidence="12" type="ORF">CROQUDRAFT_91843</name>
</gene>
<name>A0A9P6NHF8_9BASI</name>
<comment type="caution">
    <text evidence="12">The sequence shown here is derived from an EMBL/GenBank/DDBJ whole genome shotgun (WGS) entry which is preliminary data.</text>
</comment>
<dbReference type="OrthoDB" id="3519933at2759"/>
<dbReference type="AlphaFoldDB" id="A0A9P6NHF8"/>
<evidence type="ECO:0000256" key="9">
    <source>
        <dbReference type="ARBA" id="ARBA00047598"/>
    </source>
</evidence>
<keyword evidence="5" id="KW-0285">Flavoprotein</keyword>
<keyword evidence="6" id="KW-0274">FAD</keyword>
<evidence type="ECO:0000256" key="5">
    <source>
        <dbReference type="ARBA" id="ARBA00022630"/>
    </source>
</evidence>
<comment type="cofactor">
    <cofactor evidence="1">
        <name>FAD</name>
        <dbReference type="ChEBI" id="CHEBI:57692"/>
    </cofactor>
</comment>
<dbReference type="EMBL" id="MU167252">
    <property type="protein sequence ID" value="KAG0147045.1"/>
    <property type="molecule type" value="Genomic_DNA"/>
</dbReference>
<comment type="pathway">
    <text evidence="2">Siderophore biosynthesis.</text>
</comment>
<keyword evidence="13" id="KW-1185">Reference proteome</keyword>
<dbReference type="PANTHER" id="PTHR42802">
    <property type="entry name" value="MONOOXYGENASE"/>
    <property type="match status" value="1"/>
</dbReference>
<evidence type="ECO:0000313" key="12">
    <source>
        <dbReference type="EMBL" id="KAG0147045.1"/>
    </source>
</evidence>
<evidence type="ECO:0000256" key="10">
    <source>
        <dbReference type="ARBA" id="ARBA00049248"/>
    </source>
</evidence>